<dbReference type="Proteomes" id="UP001642483">
    <property type="component" value="Unassembled WGS sequence"/>
</dbReference>
<reference evidence="1 2" key="1">
    <citation type="submission" date="2024-02" db="EMBL/GenBank/DDBJ databases">
        <authorList>
            <person name="Daric V."/>
            <person name="Darras S."/>
        </authorList>
    </citation>
    <scope>NUCLEOTIDE SEQUENCE [LARGE SCALE GENOMIC DNA]</scope>
</reference>
<dbReference type="EMBL" id="CAWYQH010000046">
    <property type="protein sequence ID" value="CAK8677260.1"/>
    <property type="molecule type" value="Genomic_DNA"/>
</dbReference>
<sequence length="63" mass="7317">MDDWSRVKRQRSFLTKKVEDVYGKCTSSKAVHRQRSRQKCCQCPNEVEAGSTAPWSPIFLEIN</sequence>
<proteinExistence type="predicted"/>
<gene>
    <name evidence="1" type="ORF">CVLEPA_LOCUS6657</name>
</gene>
<protein>
    <submittedName>
        <fullName evidence="1">Uncharacterized protein</fullName>
    </submittedName>
</protein>
<accession>A0ABP0FC28</accession>
<organism evidence="1 2">
    <name type="scientific">Clavelina lepadiformis</name>
    <name type="common">Light-bulb sea squirt</name>
    <name type="synonym">Ascidia lepadiformis</name>
    <dbReference type="NCBI Taxonomy" id="159417"/>
    <lineage>
        <taxon>Eukaryota</taxon>
        <taxon>Metazoa</taxon>
        <taxon>Chordata</taxon>
        <taxon>Tunicata</taxon>
        <taxon>Ascidiacea</taxon>
        <taxon>Aplousobranchia</taxon>
        <taxon>Clavelinidae</taxon>
        <taxon>Clavelina</taxon>
    </lineage>
</organism>
<evidence type="ECO:0000313" key="2">
    <source>
        <dbReference type="Proteomes" id="UP001642483"/>
    </source>
</evidence>
<evidence type="ECO:0000313" key="1">
    <source>
        <dbReference type="EMBL" id="CAK8677260.1"/>
    </source>
</evidence>
<name>A0ABP0FC28_CLALP</name>
<comment type="caution">
    <text evidence="1">The sequence shown here is derived from an EMBL/GenBank/DDBJ whole genome shotgun (WGS) entry which is preliminary data.</text>
</comment>
<keyword evidence="2" id="KW-1185">Reference proteome</keyword>